<dbReference type="Gene3D" id="3.40.30.10">
    <property type="entry name" value="Glutaredoxin"/>
    <property type="match status" value="1"/>
</dbReference>
<name>A0AAW0GKM2_9APHY</name>
<protein>
    <recommendedName>
        <fullName evidence="1">GST N-terminal domain-containing protein</fullName>
    </recommendedName>
</protein>
<reference evidence="2 3" key="1">
    <citation type="submission" date="2022-09" db="EMBL/GenBank/DDBJ databases">
        <authorList>
            <person name="Palmer J.M."/>
        </authorList>
    </citation>
    <scope>NUCLEOTIDE SEQUENCE [LARGE SCALE GENOMIC DNA]</scope>
    <source>
        <strain evidence="2 3">DSM 7382</strain>
    </source>
</reference>
<evidence type="ECO:0000313" key="3">
    <source>
        <dbReference type="Proteomes" id="UP001385951"/>
    </source>
</evidence>
<accession>A0AAW0GKM2</accession>
<dbReference type="InterPro" id="IPR004045">
    <property type="entry name" value="Glutathione_S-Trfase_N"/>
</dbReference>
<dbReference type="SUPFAM" id="SSF52833">
    <property type="entry name" value="Thioredoxin-like"/>
    <property type="match status" value="1"/>
</dbReference>
<gene>
    <name evidence="2" type="ORF">QCA50_006840</name>
</gene>
<dbReference type="InterPro" id="IPR036282">
    <property type="entry name" value="Glutathione-S-Trfase_C_sf"/>
</dbReference>
<sequence>MTEPIILYDIPGKNPKYTAWSPSTWKTRYGLAYKGLPFKTEWVEYPDIESLCKKLGAPPTWKNDDGSPLYTLPVIYDPSTKTVVEESFKIAKYLDKTYPNTPRLIPDNTAALQSGFRMGFELNVTEPLWDLVVLAACNNLNPRSQEFFRRTREANGKKLETYASPGEVHDMALKKVETGLKKVSQWFDHNDGTGPFVMGDIISHADFALAGRLMWGKVVWGEDSEDWRAIMGFENGRWERYMKALEKYEVLT</sequence>
<dbReference type="PROSITE" id="PS50404">
    <property type="entry name" value="GST_NTER"/>
    <property type="match status" value="1"/>
</dbReference>
<evidence type="ECO:0000259" key="1">
    <source>
        <dbReference type="PROSITE" id="PS50404"/>
    </source>
</evidence>
<evidence type="ECO:0000313" key="2">
    <source>
        <dbReference type="EMBL" id="KAK7690189.1"/>
    </source>
</evidence>
<organism evidence="2 3">
    <name type="scientific">Cerrena zonata</name>
    <dbReference type="NCBI Taxonomy" id="2478898"/>
    <lineage>
        <taxon>Eukaryota</taxon>
        <taxon>Fungi</taxon>
        <taxon>Dikarya</taxon>
        <taxon>Basidiomycota</taxon>
        <taxon>Agaricomycotina</taxon>
        <taxon>Agaricomycetes</taxon>
        <taxon>Polyporales</taxon>
        <taxon>Cerrenaceae</taxon>
        <taxon>Cerrena</taxon>
    </lineage>
</organism>
<dbReference type="InterPro" id="IPR036249">
    <property type="entry name" value="Thioredoxin-like_sf"/>
</dbReference>
<dbReference type="Pfam" id="PF22041">
    <property type="entry name" value="GST_C_7"/>
    <property type="match status" value="1"/>
</dbReference>
<dbReference type="SUPFAM" id="SSF47616">
    <property type="entry name" value="GST C-terminal domain-like"/>
    <property type="match status" value="1"/>
</dbReference>
<comment type="caution">
    <text evidence="2">The sequence shown here is derived from an EMBL/GenBank/DDBJ whole genome shotgun (WGS) entry which is preliminary data.</text>
</comment>
<dbReference type="CDD" id="cd03038">
    <property type="entry name" value="GST_N_etherase_LigE"/>
    <property type="match status" value="1"/>
</dbReference>
<keyword evidence="3" id="KW-1185">Reference proteome</keyword>
<dbReference type="Pfam" id="PF13409">
    <property type="entry name" value="GST_N_2"/>
    <property type="match status" value="1"/>
</dbReference>
<dbReference type="Proteomes" id="UP001385951">
    <property type="component" value="Unassembled WGS sequence"/>
</dbReference>
<dbReference type="InterPro" id="IPR054416">
    <property type="entry name" value="GST_UstS-like_C"/>
</dbReference>
<dbReference type="Gene3D" id="1.20.1050.10">
    <property type="match status" value="1"/>
</dbReference>
<proteinExistence type="predicted"/>
<feature type="domain" description="GST N-terminal" evidence="1">
    <location>
        <begin position="11"/>
        <end position="102"/>
    </location>
</feature>
<dbReference type="EMBL" id="JASBNA010000007">
    <property type="protein sequence ID" value="KAK7690189.1"/>
    <property type="molecule type" value="Genomic_DNA"/>
</dbReference>
<dbReference type="AlphaFoldDB" id="A0AAW0GKM2"/>